<dbReference type="GO" id="GO:0008276">
    <property type="term" value="F:protein methyltransferase activity"/>
    <property type="evidence" value="ECO:0007669"/>
    <property type="project" value="UniProtKB-ARBA"/>
</dbReference>
<dbReference type="CDD" id="cd20071">
    <property type="entry name" value="SET_SMYD"/>
    <property type="match status" value="1"/>
</dbReference>
<organism evidence="7 8">
    <name type="scientific">Hypothenemus hampei</name>
    <name type="common">Coffee berry borer</name>
    <dbReference type="NCBI Taxonomy" id="57062"/>
    <lineage>
        <taxon>Eukaryota</taxon>
        <taxon>Metazoa</taxon>
        <taxon>Ecdysozoa</taxon>
        <taxon>Arthropoda</taxon>
        <taxon>Hexapoda</taxon>
        <taxon>Insecta</taxon>
        <taxon>Pterygota</taxon>
        <taxon>Neoptera</taxon>
        <taxon>Endopterygota</taxon>
        <taxon>Coleoptera</taxon>
        <taxon>Polyphaga</taxon>
        <taxon>Cucujiformia</taxon>
        <taxon>Curculionidae</taxon>
        <taxon>Scolytinae</taxon>
        <taxon>Hypothenemus</taxon>
    </lineage>
</organism>
<dbReference type="PANTHER" id="PTHR46455">
    <property type="entry name" value="SET AND MYND DOMAIN CONTAINING, ARTHROPOD-SPECIFIC, MEMBER 4, ISOFORM A"/>
    <property type="match status" value="1"/>
</dbReference>
<dbReference type="GO" id="GO:0008170">
    <property type="term" value="F:N-methyltransferase activity"/>
    <property type="evidence" value="ECO:0007669"/>
    <property type="project" value="UniProtKB-ARBA"/>
</dbReference>
<sequence>MSDDAEGLCELCKNSCKTKCSKCKLVYYCSVEHQKEHWIEHKEHCKSYEIRENQTLGKFLVAKRDLERDEIIFVDSPLFFGPGPYKIEEESPFSCVGCSKILLDEIRSCPECGWPACNFDCEGLKSPQMHGLECQILKLKPRKPNESDYDHFRFDTLIILRALFLQKTNKKKWDALMNLEDHLNDRGPNNQIFKIVQEKVSFIQENFIKPLQLFEKENGQVILPIVSADIMHKIYATLDVNATEISDPVDLFILYPTASLIEHNCVPNTCQIIDENNNGYKVTFRAAMPIKKGEHITSTYTNILWGTQERRRHLKESKYFSCICKRCSDPTELGTYFSALLCLGSDEKPCKGIQLPTHPTEDNCLWMCNQCHIKLPNKEIIDFVSHLNNEVNKELEKKPQMEALEEFMNKLQIFLHPNHFLMYSVKHSLVQLYDVNGDIEISNAFLEDKMKICNEMIQLTKKLDPGNARLALYLAVLLNEQSMAKFKVLTRCLGSTSEELESNKELIQEVFSLFEENRRVLKYEREFEAGSKLLQVVESNEIKFKNWLSEHNVII</sequence>
<evidence type="ECO:0000256" key="4">
    <source>
        <dbReference type="PROSITE-ProRule" id="PRU00134"/>
    </source>
</evidence>
<dbReference type="InterPro" id="IPR001214">
    <property type="entry name" value="SET_dom"/>
</dbReference>
<gene>
    <name evidence="7" type="ORF">ABEB36_008569</name>
</gene>
<dbReference type="Pfam" id="PF01753">
    <property type="entry name" value="zf-MYND"/>
    <property type="match status" value="1"/>
</dbReference>
<dbReference type="GO" id="GO:0008270">
    <property type="term" value="F:zinc ion binding"/>
    <property type="evidence" value="ECO:0007669"/>
    <property type="project" value="UniProtKB-KW"/>
</dbReference>
<comment type="caution">
    <text evidence="7">The sequence shown here is derived from an EMBL/GenBank/DDBJ whole genome shotgun (WGS) entry which is preliminary data.</text>
</comment>
<dbReference type="PANTHER" id="PTHR46455:SF2">
    <property type="entry name" value="AT24727P"/>
    <property type="match status" value="1"/>
</dbReference>
<dbReference type="Gene3D" id="6.10.140.2220">
    <property type="match status" value="2"/>
</dbReference>
<keyword evidence="2 4" id="KW-0863">Zinc-finger</keyword>
<evidence type="ECO:0000256" key="1">
    <source>
        <dbReference type="ARBA" id="ARBA00022723"/>
    </source>
</evidence>
<dbReference type="GO" id="GO:0008757">
    <property type="term" value="F:S-adenosylmethionine-dependent methyltransferase activity"/>
    <property type="evidence" value="ECO:0007669"/>
    <property type="project" value="UniProtKB-ARBA"/>
</dbReference>
<feature type="domain" description="MYND-type" evidence="6">
    <location>
        <begin position="9"/>
        <end position="45"/>
    </location>
</feature>
<dbReference type="PROSITE" id="PS01360">
    <property type="entry name" value="ZF_MYND_1"/>
    <property type="match status" value="1"/>
</dbReference>
<evidence type="ECO:0000313" key="7">
    <source>
        <dbReference type="EMBL" id="KAL1497646.1"/>
    </source>
</evidence>
<dbReference type="InterPro" id="IPR002893">
    <property type="entry name" value="Znf_MYND"/>
</dbReference>
<dbReference type="InterPro" id="IPR053010">
    <property type="entry name" value="SET_SmydA-8"/>
</dbReference>
<keyword evidence="3" id="KW-0862">Zinc</keyword>
<evidence type="ECO:0008006" key="9">
    <source>
        <dbReference type="Google" id="ProtNLM"/>
    </source>
</evidence>
<dbReference type="Proteomes" id="UP001566132">
    <property type="component" value="Unassembled WGS sequence"/>
</dbReference>
<evidence type="ECO:0000256" key="3">
    <source>
        <dbReference type="ARBA" id="ARBA00022833"/>
    </source>
</evidence>
<keyword evidence="1" id="KW-0479">Metal-binding</keyword>
<evidence type="ECO:0000259" key="6">
    <source>
        <dbReference type="PROSITE" id="PS50865"/>
    </source>
</evidence>
<dbReference type="EMBL" id="JBDJPC010000006">
    <property type="protein sequence ID" value="KAL1497646.1"/>
    <property type="molecule type" value="Genomic_DNA"/>
</dbReference>
<feature type="domain" description="SET" evidence="5">
    <location>
        <begin position="43"/>
        <end position="301"/>
    </location>
</feature>
<dbReference type="Gene3D" id="1.10.220.160">
    <property type="match status" value="1"/>
</dbReference>
<dbReference type="PROSITE" id="PS50280">
    <property type="entry name" value="SET"/>
    <property type="match status" value="1"/>
</dbReference>
<dbReference type="PROSITE" id="PS50865">
    <property type="entry name" value="ZF_MYND_2"/>
    <property type="match status" value="1"/>
</dbReference>
<dbReference type="Gene3D" id="2.170.270.10">
    <property type="entry name" value="SET domain"/>
    <property type="match status" value="1"/>
</dbReference>
<reference evidence="7 8" key="1">
    <citation type="submission" date="2024-05" db="EMBL/GenBank/DDBJ databases">
        <title>Genetic variation in Jamaican populations of the coffee berry borer (Hypothenemus hampei).</title>
        <authorList>
            <person name="Errbii M."/>
            <person name="Myrie A."/>
        </authorList>
    </citation>
    <scope>NUCLEOTIDE SEQUENCE [LARGE SCALE GENOMIC DNA]</scope>
    <source>
        <strain evidence="7">JA-Hopewell-2020-01-JO</strain>
        <tissue evidence="7">Whole body</tissue>
    </source>
</reference>
<evidence type="ECO:0000259" key="5">
    <source>
        <dbReference type="PROSITE" id="PS50280"/>
    </source>
</evidence>
<dbReference type="Pfam" id="PF00856">
    <property type="entry name" value="SET"/>
    <property type="match status" value="1"/>
</dbReference>
<evidence type="ECO:0000313" key="8">
    <source>
        <dbReference type="Proteomes" id="UP001566132"/>
    </source>
</evidence>
<dbReference type="InterPro" id="IPR046341">
    <property type="entry name" value="SET_dom_sf"/>
</dbReference>
<protein>
    <recommendedName>
        <fullName evidence="9">Protein msta</fullName>
    </recommendedName>
</protein>
<evidence type="ECO:0000256" key="2">
    <source>
        <dbReference type="ARBA" id="ARBA00022771"/>
    </source>
</evidence>
<accession>A0ABD1EMS2</accession>
<dbReference type="SUPFAM" id="SSF144232">
    <property type="entry name" value="HIT/MYND zinc finger-like"/>
    <property type="match status" value="1"/>
</dbReference>
<dbReference type="AlphaFoldDB" id="A0ABD1EMS2"/>
<keyword evidence="8" id="KW-1185">Reference proteome</keyword>
<dbReference type="SUPFAM" id="SSF82199">
    <property type="entry name" value="SET domain"/>
    <property type="match status" value="1"/>
</dbReference>
<proteinExistence type="predicted"/>
<name>A0ABD1EMS2_HYPHA</name>